<feature type="transmembrane region" description="Helical" evidence="1">
    <location>
        <begin position="209"/>
        <end position="226"/>
    </location>
</feature>
<feature type="transmembrane region" description="Helical" evidence="1">
    <location>
        <begin position="421"/>
        <end position="444"/>
    </location>
</feature>
<proteinExistence type="predicted"/>
<protein>
    <submittedName>
        <fullName evidence="2">Glycosyltransferase-like protein</fullName>
    </submittedName>
</protein>
<keyword evidence="2" id="KW-0808">Transferase</keyword>
<dbReference type="Proteomes" id="UP000017184">
    <property type="component" value="Chromosome"/>
</dbReference>
<feature type="transmembrane region" description="Helical" evidence="1">
    <location>
        <begin position="159"/>
        <end position="180"/>
    </location>
</feature>
<keyword evidence="1" id="KW-0812">Transmembrane</keyword>
<dbReference type="PATRIC" id="fig|946483.4.peg.286"/>
<reference evidence="2 3" key="1">
    <citation type="journal article" date="2013" name="Genome Biol.">
        <title>Genomic analysis reveals key aspects of prokaryotic symbiosis in the phototrophic consortium "Chlorochromatium aggregatum".</title>
        <authorList>
            <person name="Liu Z."/>
            <person name="Muller J."/>
            <person name="Li T."/>
            <person name="Alvey R.M."/>
            <person name="Vogl K."/>
            <person name="Frigaard N.U."/>
            <person name="Rockwell N.C."/>
            <person name="Boyd E.S."/>
            <person name="Tomsho L.P."/>
            <person name="Schuster S.C."/>
            <person name="Henke P."/>
            <person name="Rohde M."/>
            <person name="Overmann J."/>
            <person name="Bryant D.A."/>
        </authorList>
    </citation>
    <scope>NUCLEOTIDE SEQUENCE [LARGE SCALE GENOMIC DNA]</scope>
    <source>
        <strain evidence="2">CR</strain>
    </source>
</reference>
<keyword evidence="1" id="KW-1133">Transmembrane helix</keyword>
<gene>
    <name evidence="2" type="ORF">Cenrod_0288</name>
</gene>
<evidence type="ECO:0000256" key="1">
    <source>
        <dbReference type="SAM" id="Phobius"/>
    </source>
</evidence>
<feature type="transmembrane region" description="Helical" evidence="1">
    <location>
        <begin position="369"/>
        <end position="389"/>
    </location>
</feature>
<dbReference type="eggNOG" id="COG1807">
    <property type="taxonomic scope" value="Bacteria"/>
</dbReference>
<dbReference type="HOGENOM" id="CLU_034283_0_0_4"/>
<feature type="transmembrane region" description="Helical" evidence="1">
    <location>
        <begin position="298"/>
        <end position="317"/>
    </location>
</feature>
<dbReference type="STRING" id="946483.Cenrod_0288"/>
<name>U5N503_9BURK</name>
<dbReference type="GO" id="GO:0016740">
    <property type="term" value="F:transferase activity"/>
    <property type="evidence" value="ECO:0007669"/>
    <property type="project" value="UniProtKB-KW"/>
</dbReference>
<feature type="transmembrane region" description="Helical" evidence="1">
    <location>
        <begin position="257"/>
        <end position="286"/>
    </location>
</feature>
<keyword evidence="3" id="KW-1185">Reference proteome</keyword>
<dbReference type="AlphaFoldDB" id="U5N503"/>
<organism evidence="2 3">
    <name type="scientific">Candidatus Symbiobacter mobilis CR</name>
    <dbReference type="NCBI Taxonomy" id="946483"/>
    <lineage>
        <taxon>Bacteria</taxon>
        <taxon>Pseudomonadati</taxon>
        <taxon>Pseudomonadota</taxon>
        <taxon>Betaproteobacteria</taxon>
        <taxon>Burkholderiales</taxon>
        <taxon>Comamonadaceae</taxon>
    </lineage>
</organism>
<feature type="transmembrane region" description="Helical" evidence="1">
    <location>
        <begin position="233"/>
        <end position="251"/>
    </location>
</feature>
<dbReference type="EMBL" id="CP004885">
    <property type="protein sequence ID" value="AGX86412.1"/>
    <property type="molecule type" value="Genomic_DNA"/>
</dbReference>
<dbReference type="KEGG" id="cbx:Cenrod_0288"/>
<feature type="transmembrane region" description="Helical" evidence="1">
    <location>
        <begin position="497"/>
        <end position="520"/>
    </location>
</feature>
<sequence length="627" mass="69289">MLQQLGMIPKGLDDDFRADACRIPLGDGDNPYSPYNPFMHDRFSWNQPFYGASSAHIPTDNRPMQPTPAIVTQETVGRFPRWALWLFCTAYILPGFLARHPWKRADITAFGVMLDMARGTGGWIHPTLGGIPVQDAALLPYWIGAWAIRIAPTWMSADLAARIPFMLVLALTFLATWWAIHLLAQTPAAQPVALAFGGDADPRDYSRSIADGGLLALLACLGLAHLAHETTPALVQLGCASLLFLAVTALPTSPGRAMAGIALGTVGMGLSGTPGIALAMGAGAVFLHWLRRPSSTRYAAAFLVCLACAAAMGWGNLGDWGWRWDPQPFDATYWKRRMHLLVWFPWPAWPLAFWSLWRWRLLLRAPLSCPHLLLPLWFIAVGVAAIVTTPSADRVLLLTLPAWAALAAFALPTLGRSLAALIDWFTLLFFSGCALVIWIVWIALQTGHPFQPVRNVARLAPGFTPTFSFWAFAIALLATGTWALLVRWRTGRHRNVLWTRVVLPAGGATLCWLLLMTLWMPLLDYARSYVPLTRQLSRLIPANAGCVATLGLSPSQTAALQWHTTFQWAPTQSGTPCDWLLVNGENPALLQGFRAPWFQQGSVWHPVDRKEILHVFHRRPSPQKLQK</sequence>
<keyword evidence="1" id="KW-0472">Membrane</keyword>
<accession>U5N503</accession>
<feature type="transmembrane region" description="Helical" evidence="1">
    <location>
        <begin position="467"/>
        <end position="485"/>
    </location>
</feature>
<feature type="transmembrane region" description="Helical" evidence="1">
    <location>
        <begin position="337"/>
        <end position="357"/>
    </location>
</feature>
<evidence type="ECO:0000313" key="3">
    <source>
        <dbReference type="Proteomes" id="UP000017184"/>
    </source>
</evidence>
<evidence type="ECO:0000313" key="2">
    <source>
        <dbReference type="EMBL" id="AGX86412.1"/>
    </source>
</evidence>
<feature type="transmembrane region" description="Helical" evidence="1">
    <location>
        <begin position="395"/>
        <end position="414"/>
    </location>
</feature>